<organism evidence="1 2">
    <name type="scientific">Sinisalibacter aestuarii</name>
    <dbReference type="NCBI Taxonomy" id="2949426"/>
    <lineage>
        <taxon>Bacteria</taxon>
        <taxon>Pseudomonadati</taxon>
        <taxon>Pseudomonadota</taxon>
        <taxon>Alphaproteobacteria</taxon>
        <taxon>Rhodobacterales</taxon>
        <taxon>Roseobacteraceae</taxon>
        <taxon>Sinisalibacter</taxon>
    </lineage>
</organism>
<evidence type="ECO:0000313" key="1">
    <source>
        <dbReference type="EMBL" id="GKY86747.1"/>
    </source>
</evidence>
<comment type="caution">
    <text evidence="1">The sequence shown here is derived from an EMBL/GenBank/DDBJ whole genome shotgun (WGS) entry which is preliminary data.</text>
</comment>
<name>A0ABQ5LP21_9RHOB</name>
<protein>
    <submittedName>
        <fullName evidence="1">Alpha/beta hydrolase</fullName>
    </submittedName>
</protein>
<sequence>MTPRFIFDGEHLRATALGDHPDKLIITFDHWARDKDGFAPVRRDSSYVDKGFSHLHIATNRNDWFLNRDLPGALDAIAGFAAGYRRAVSLAFSMGGYGALLVSRVVTFRQVLLVSPHSTYAQDFPPFDDRFETDIADPDFAAAAHAAILDGKASKAACTVLYDSSMPFDTDHAEVAGNMFRNPRRIDLEGGGHPATRLLTDNNRFGMIMKAITADDLDVSRIEAQHARYREAQRAG</sequence>
<dbReference type="EMBL" id="BROH01000001">
    <property type="protein sequence ID" value="GKY86747.1"/>
    <property type="molecule type" value="Genomic_DNA"/>
</dbReference>
<dbReference type="GO" id="GO:0016787">
    <property type="term" value="F:hydrolase activity"/>
    <property type="evidence" value="ECO:0007669"/>
    <property type="project" value="UniProtKB-KW"/>
</dbReference>
<gene>
    <name evidence="1" type="ORF">STA1M1_06160</name>
</gene>
<dbReference type="RefSeq" id="WP_281840703.1">
    <property type="nucleotide sequence ID" value="NZ_BROH01000001.1"/>
</dbReference>
<proteinExistence type="predicted"/>
<dbReference type="InterPro" id="IPR029058">
    <property type="entry name" value="AB_hydrolase_fold"/>
</dbReference>
<evidence type="ECO:0000313" key="2">
    <source>
        <dbReference type="Proteomes" id="UP001144205"/>
    </source>
</evidence>
<keyword evidence="1" id="KW-0378">Hydrolase</keyword>
<reference evidence="1" key="1">
    <citation type="journal article" date="2023" name="Int. J. Syst. Evol. Microbiol.">
        <title>Sinisalibacter aestuarii sp. nov., isolated from estuarine sediment of the Arakawa River.</title>
        <authorList>
            <person name="Arafat S.T."/>
            <person name="Hirano S."/>
            <person name="Sato A."/>
            <person name="Takeuchi K."/>
            <person name="Yasuda T."/>
            <person name="Terahara T."/>
            <person name="Hamada M."/>
            <person name="Kobayashi T."/>
        </authorList>
    </citation>
    <scope>NUCLEOTIDE SEQUENCE</scope>
    <source>
        <strain evidence="1">B-399</strain>
    </source>
</reference>
<keyword evidence="2" id="KW-1185">Reference proteome</keyword>
<dbReference type="Proteomes" id="UP001144205">
    <property type="component" value="Unassembled WGS sequence"/>
</dbReference>
<accession>A0ABQ5LP21</accession>
<dbReference type="SUPFAM" id="SSF53474">
    <property type="entry name" value="alpha/beta-Hydrolases"/>
    <property type="match status" value="1"/>
</dbReference>